<dbReference type="SUPFAM" id="SSF54862">
    <property type="entry name" value="4Fe-4S ferredoxins"/>
    <property type="match status" value="1"/>
</dbReference>
<dbReference type="Pfam" id="PF01077">
    <property type="entry name" value="NIR_SIR"/>
    <property type="match status" value="1"/>
</dbReference>
<evidence type="ECO:0000256" key="7">
    <source>
        <dbReference type="ARBA" id="ARBA00023014"/>
    </source>
</evidence>
<dbReference type="PRINTS" id="PR00397">
    <property type="entry name" value="SIROHAEM"/>
</dbReference>
<dbReference type="OrthoDB" id="15347at2157"/>
<feature type="domain" description="4Fe-4S ferredoxin-type" evidence="8">
    <location>
        <begin position="187"/>
        <end position="216"/>
    </location>
</feature>
<proteinExistence type="inferred from homology"/>
<dbReference type="GO" id="GO:0016491">
    <property type="term" value="F:oxidoreductase activity"/>
    <property type="evidence" value="ECO:0007669"/>
    <property type="project" value="UniProtKB-KW"/>
</dbReference>
<dbReference type="InterPro" id="IPR045169">
    <property type="entry name" value="NO2/SO3_Rdtase_4Fe4S_prot"/>
</dbReference>
<dbReference type="GO" id="GO:0046872">
    <property type="term" value="F:metal ion binding"/>
    <property type="evidence" value="ECO:0007669"/>
    <property type="project" value="UniProtKB-KW"/>
</dbReference>
<evidence type="ECO:0000313" key="10">
    <source>
        <dbReference type="Proteomes" id="UP000292580"/>
    </source>
</evidence>
<evidence type="ECO:0000256" key="5">
    <source>
        <dbReference type="ARBA" id="ARBA00023002"/>
    </source>
</evidence>
<keyword evidence="4" id="KW-0479">Metal-binding</keyword>
<dbReference type="Gene3D" id="3.30.413.10">
    <property type="entry name" value="Sulfite Reductase Hemoprotein, domain 1"/>
    <property type="match status" value="1"/>
</dbReference>
<evidence type="ECO:0000256" key="3">
    <source>
        <dbReference type="ARBA" id="ARBA00022617"/>
    </source>
</evidence>
<keyword evidence="7" id="KW-0411">Iron-sulfur</keyword>
<evidence type="ECO:0000256" key="4">
    <source>
        <dbReference type="ARBA" id="ARBA00022723"/>
    </source>
</evidence>
<dbReference type="PANTHER" id="PTHR11493:SF54">
    <property type="entry name" value="ANAEROBIC SULFITE REDUCTASE SUBUNIT C"/>
    <property type="match status" value="1"/>
</dbReference>
<dbReference type="PROSITE" id="PS51379">
    <property type="entry name" value="4FE4S_FER_2"/>
    <property type="match status" value="2"/>
</dbReference>
<evidence type="ECO:0000313" key="9">
    <source>
        <dbReference type="EMBL" id="TAJ44197.1"/>
    </source>
</evidence>
<dbReference type="PROSITE" id="PS00198">
    <property type="entry name" value="4FE4S_FER_1"/>
    <property type="match status" value="1"/>
</dbReference>
<dbReference type="SUPFAM" id="SSF56014">
    <property type="entry name" value="Nitrite and sulphite reductase 4Fe-4S domain-like"/>
    <property type="match status" value="1"/>
</dbReference>
<comment type="similarity">
    <text evidence="1">Belongs to the nitrite and sulfite reductase 4Fe-4S domain family.</text>
</comment>
<keyword evidence="6" id="KW-0408">Iron</keyword>
<gene>
    <name evidence="9" type="ORF">CUJ86_09235</name>
</gene>
<organism evidence="9 10">
    <name type="scientific">Methanofollis fontis</name>
    <dbReference type="NCBI Taxonomy" id="2052832"/>
    <lineage>
        <taxon>Archaea</taxon>
        <taxon>Methanobacteriati</taxon>
        <taxon>Methanobacteriota</taxon>
        <taxon>Stenosarchaea group</taxon>
        <taxon>Methanomicrobia</taxon>
        <taxon>Methanomicrobiales</taxon>
        <taxon>Methanomicrobiaceae</taxon>
        <taxon>Methanofollis</taxon>
    </lineage>
</organism>
<name>A0A483CMT0_9EURY</name>
<feature type="domain" description="4Fe-4S ferredoxin-type" evidence="8">
    <location>
        <begin position="158"/>
        <end position="186"/>
    </location>
</feature>
<keyword evidence="10" id="KW-1185">Reference proteome</keyword>
<dbReference type="RefSeq" id="WP_130647268.1">
    <property type="nucleotide sequence ID" value="NZ_PGCL01000003.1"/>
</dbReference>
<protein>
    <submittedName>
        <fullName evidence="9">Nitrite reductase</fullName>
    </submittedName>
</protein>
<evidence type="ECO:0000256" key="2">
    <source>
        <dbReference type="ARBA" id="ARBA00022485"/>
    </source>
</evidence>
<dbReference type="InterPro" id="IPR036136">
    <property type="entry name" value="Nit/Sulf_reduc_fer-like_dom_sf"/>
</dbReference>
<dbReference type="InterPro" id="IPR045854">
    <property type="entry name" value="NO2/SO3_Rdtase_4Fe4S_sf"/>
</dbReference>
<dbReference type="EMBL" id="PGCL01000003">
    <property type="protein sequence ID" value="TAJ44197.1"/>
    <property type="molecule type" value="Genomic_DNA"/>
</dbReference>
<dbReference type="InterPro" id="IPR006067">
    <property type="entry name" value="NO2/SO3_Rdtase_4Fe4S_dom"/>
</dbReference>
<dbReference type="Gene3D" id="3.30.70.3340">
    <property type="match status" value="1"/>
</dbReference>
<evidence type="ECO:0000259" key="8">
    <source>
        <dbReference type="PROSITE" id="PS51379"/>
    </source>
</evidence>
<dbReference type="SUPFAM" id="SSF55124">
    <property type="entry name" value="Nitrite/Sulfite reductase N-terminal domain-like"/>
    <property type="match status" value="1"/>
</dbReference>
<dbReference type="Proteomes" id="UP000292580">
    <property type="component" value="Unassembled WGS sequence"/>
</dbReference>
<dbReference type="InterPro" id="IPR005117">
    <property type="entry name" value="NiRdtase/SiRdtase_haem-b_fer"/>
</dbReference>
<dbReference type="GO" id="GO:0020037">
    <property type="term" value="F:heme binding"/>
    <property type="evidence" value="ECO:0007669"/>
    <property type="project" value="InterPro"/>
</dbReference>
<evidence type="ECO:0000256" key="6">
    <source>
        <dbReference type="ARBA" id="ARBA00023004"/>
    </source>
</evidence>
<reference evidence="9 10" key="1">
    <citation type="submission" date="2017-11" db="EMBL/GenBank/DDBJ databases">
        <title>Isolation and Characterization of Methanofollis Species from Methane Seep Offshore SW Taiwan.</title>
        <authorList>
            <person name="Teng N.-H."/>
            <person name="Lai M.-C."/>
            <person name="Chen S.-C."/>
        </authorList>
    </citation>
    <scope>NUCLEOTIDE SEQUENCE [LARGE SCALE GENOMIC DNA]</scope>
    <source>
        <strain evidence="9 10">FWC-SCC2</strain>
    </source>
</reference>
<dbReference type="PROSITE" id="PS00365">
    <property type="entry name" value="NIR_SIR"/>
    <property type="match status" value="1"/>
</dbReference>
<accession>A0A483CMT0</accession>
<dbReference type="PANTHER" id="PTHR11493">
    <property type="entry name" value="SULFITE REDUCTASE [NADPH] SUBUNIT BETA-RELATED"/>
    <property type="match status" value="1"/>
</dbReference>
<dbReference type="Pfam" id="PF00037">
    <property type="entry name" value="Fer4"/>
    <property type="match status" value="2"/>
</dbReference>
<dbReference type="GO" id="GO:0051539">
    <property type="term" value="F:4 iron, 4 sulfur cluster binding"/>
    <property type="evidence" value="ECO:0007669"/>
    <property type="project" value="UniProtKB-KW"/>
</dbReference>
<dbReference type="Pfam" id="PF03460">
    <property type="entry name" value="NIR_SIR_ferr"/>
    <property type="match status" value="1"/>
</dbReference>
<evidence type="ECO:0000256" key="1">
    <source>
        <dbReference type="ARBA" id="ARBA00010429"/>
    </source>
</evidence>
<keyword evidence="2" id="KW-0004">4Fe-4S</keyword>
<dbReference type="Gene3D" id="3.30.70.20">
    <property type="match status" value="1"/>
</dbReference>
<sequence length="290" mass="32206">MLMMHGRPIHTRGGVITEIDPDLCAIRLRLPAGILPVDKMAGIAEIAKKYGSGEVHLTTRQTMEIPHVDPQHLEEIAQELEENGTPVGSEHDEVVNIIACPGTSQCKYSNIETFGLARRIDERVFGKEMPIRVRISLSGCPNACTSPVLNEIGVVGRIRPLRVEGMCTGCGTCAEYCKEKAITIKNGISEIIPERCVQCGICIQSCPFDLLKSEYRHYLITIGGRRGRHPASGRELVTVETEDDVLEVIDRTVYWIYRNAWSGRHLADQLDEIGYDAFRETIRTEFGGGT</sequence>
<dbReference type="InterPro" id="IPR017900">
    <property type="entry name" value="4Fe4S_Fe_S_CS"/>
</dbReference>
<dbReference type="AlphaFoldDB" id="A0A483CMT0"/>
<dbReference type="InterPro" id="IPR006066">
    <property type="entry name" value="NO2/SO3_Rdtase_FeS/sirohaem_BS"/>
</dbReference>
<keyword evidence="3" id="KW-0349">Heme</keyword>
<keyword evidence="5" id="KW-0560">Oxidoreductase</keyword>
<dbReference type="InterPro" id="IPR017896">
    <property type="entry name" value="4Fe4S_Fe-S-bd"/>
</dbReference>
<comment type="caution">
    <text evidence="9">The sequence shown here is derived from an EMBL/GenBank/DDBJ whole genome shotgun (WGS) entry which is preliminary data.</text>
</comment>